<dbReference type="PANTHER" id="PTHR36510:SF3">
    <property type="entry name" value="CONSERVED PROTEIN"/>
    <property type="match status" value="1"/>
</dbReference>
<dbReference type="InterPro" id="IPR014746">
    <property type="entry name" value="Gln_synth/guanido_kin_cat_dom"/>
</dbReference>
<evidence type="ECO:0000313" key="1">
    <source>
        <dbReference type="EMBL" id="TLU67362.1"/>
    </source>
</evidence>
<name>A0A5R9IQ03_9GAMM</name>
<dbReference type="InterPro" id="IPR016602">
    <property type="entry name" value="UCP012666"/>
</dbReference>
<accession>A0A5R9IQ03</accession>
<protein>
    <submittedName>
        <fullName evidence="1">Glutamate--cysteine ligase</fullName>
    </submittedName>
</protein>
<proteinExistence type="predicted"/>
<dbReference type="AlphaFoldDB" id="A0A5R9IQ03"/>
<keyword evidence="1" id="KW-0436">Ligase</keyword>
<dbReference type="EMBL" id="VCBC01000003">
    <property type="protein sequence ID" value="TLU67362.1"/>
    <property type="molecule type" value="Genomic_DNA"/>
</dbReference>
<dbReference type="GO" id="GO:0016879">
    <property type="term" value="F:ligase activity, forming carbon-nitrogen bonds"/>
    <property type="evidence" value="ECO:0007669"/>
    <property type="project" value="UniProtKB-ARBA"/>
</dbReference>
<evidence type="ECO:0000313" key="2">
    <source>
        <dbReference type="Proteomes" id="UP000307790"/>
    </source>
</evidence>
<dbReference type="OrthoDB" id="240589at2"/>
<comment type="caution">
    <text evidence="1">The sequence shown here is derived from an EMBL/GenBank/DDBJ whole genome shotgun (WGS) entry which is preliminary data.</text>
</comment>
<gene>
    <name evidence="1" type="ORF">FE810_03520</name>
</gene>
<dbReference type="RefSeq" id="WP_138318644.1">
    <property type="nucleotide sequence ID" value="NZ_VCBC01000003.1"/>
</dbReference>
<dbReference type="Gene3D" id="3.30.590.20">
    <property type="match status" value="1"/>
</dbReference>
<dbReference type="InterPro" id="IPR006336">
    <property type="entry name" value="GCS2"/>
</dbReference>
<reference evidence="1 2" key="1">
    <citation type="submission" date="2019-05" db="EMBL/GenBank/DDBJ databases">
        <title>Genome sequences of Thalassotalea litorea 1K03283.</title>
        <authorList>
            <person name="Zhang D."/>
        </authorList>
    </citation>
    <scope>NUCLEOTIDE SEQUENCE [LARGE SCALE GENOMIC DNA]</scope>
    <source>
        <strain evidence="1 2">MCCC 1K03283</strain>
    </source>
</reference>
<sequence length="491" mass="56463">MGREIFTKEEDQDSTLFKQRLDEQLITLKEVLKQPDFGQGPLSIGAELETNIIDRSGQASHCNQWLLEQCQDPRQTLELNRYNLEFNLSPQPTLGMPFTRLAEEIKALIAATNKVANEKQNELVSIGILPTLSDLDLNDDVLSDMQRYKLFSTLLLKDRGEPFQLNIDGKDPFKLTTKSIAFEGAGTSFQLHIRVPTEKFSNIYNAVQLITAPVLAYCCNSPTLLGHELWDETRIALFKQSIDTRRDHKEWRCPPRVVYGQEWNRHGLWELFASNSRLYEPIFSEIYPEDPRNNKHLPKLEELQLHQGTVWSWNRGIYDHHDKGHLRVELRTLPAGPTVSDMVANAAVMTGLAHGLADDIESLLVKLPFKYAEYNFYRAAKHGIHAKLIWPKANGFGLEEHSADEILTLLWPKAWEGLIKIGVDEVEATRWLTIFKKRWKAQTSGACWQRQQLNALKATYPKQQALAQMLQQYMVYQRQDLPVSEWQTSAR</sequence>
<dbReference type="PIRSF" id="PIRSF012666">
    <property type="entry name" value="UCP012666"/>
    <property type="match status" value="1"/>
</dbReference>
<dbReference type="SUPFAM" id="SSF55931">
    <property type="entry name" value="Glutamine synthetase/guanido kinase"/>
    <property type="match status" value="1"/>
</dbReference>
<keyword evidence="2" id="KW-1185">Reference proteome</keyword>
<dbReference type="Pfam" id="PF04107">
    <property type="entry name" value="GCS2"/>
    <property type="match status" value="1"/>
</dbReference>
<dbReference type="Proteomes" id="UP000307790">
    <property type="component" value="Unassembled WGS sequence"/>
</dbReference>
<dbReference type="InterPro" id="IPR050141">
    <property type="entry name" value="GCL_type2/YbdK_subfam"/>
</dbReference>
<organism evidence="1 2">
    <name type="scientific">Thalassotalea litorea</name>
    <dbReference type="NCBI Taxonomy" id="2020715"/>
    <lineage>
        <taxon>Bacteria</taxon>
        <taxon>Pseudomonadati</taxon>
        <taxon>Pseudomonadota</taxon>
        <taxon>Gammaproteobacteria</taxon>
        <taxon>Alteromonadales</taxon>
        <taxon>Colwelliaceae</taxon>
        <taxon>Thalassotalea</taxon>
    </lineage>
</organism>
<dbReference type="PANTHER" id="PTHR36510">
    <property type="entry name" value="GLUTAMATE--CYSTEINE LIGASE 2-RELATED"/>
    <property type="match status" value="1"/>
</dbReference>